<dbReference type="KEGG" id="sgq:SGLAD_v1c03160"/>
<evidence type="ECO:0000313" key="1">
    <source>
        <dbReference type="EMBL" id="QBQ07515.1"/>
    </source>
</evidence>
<dbReference type="AlphaFoldDB" id="A0A4P7AGJ8"/>
<reference evidence="1 2" key="1">
    <citation type="submission" date="2019-03" db="EMBL/GenBank/DDBJ databases">
        <title>Complete genome sequence of Spiroplasma gladiatoris TG-1 (DSM 22552).</title>
        <authorList>
            <person name="Lin Y.-C."/>
            <person name="Chou L."/>
            <person name="Kuo C.-H."/>
        </authorList>
    </citation>
    <scope>NUCLEOTIDE SEQUENCE [LARGE SCALE GENOMIC DNA]</scope>
    <source>
        <strain evidence="1 2">TG-1</strain>
    </source>
</reference>
<accession>A0A4P7AGJ8</accession>
<dbReference type="EMBL" id="CP038013">
    <property type="protein sequence ID" value="QBQ07515.1"/>
    <property type="molecule type" value="Genomic_DNA"/>
</dbReference>
<name>A0A4P7AGJ8_9MOLU</name>
<protein>
    <submittedName>
        <fullName evidence="1">Uncharacterized protein</fullName>
    </submittedName>
</protein>
<organism evidence="1 2">
    <name type="scientific">Spiroplasma gladiatoris</name>
    <dbReference type="NCBI Taxonomy" id="2143"/>
    <lineage>
        <taxon>Bacteria</taxon>
        <taxon>Bacillati</taxon>
        <taxon>Mycoplasmatota</taxon>
        <taxon>Mollicutes</taxon>
        <taxon>Entomoplasmatales</taxon>
        <taxon>Spiroplasmataceae</taxon>
        <taxon>Spiroplasma</taxon>
    </lineage>
</organism>
<sequence>MSTIDRDIELIKIKLGINPNELSFEEEIDKELLNQSYYKEQTNKEYQEIEEYENLETLQSEEEYEIIDERVKIYFDQSDSKKLEVLN</sequence>
<proteinExistence type="predicted"/>
<gene>
    <name evidence="1" type="ORF">SGLAD_v1c03160</name>
</gene>
<keyword evidence="2" id="KW-1185">Reference proteome</keyword>
<dbReference type="Proteomes" id="UP000294309">
    <property type="component" value="Chromosome"/>
</dbReference>
<evidence type="ECO:0000313" key="2">
    <source>
        <dbReference type="Proteomes" id="UP000294309"/>
    </source>
</evidence>
<dbReference type="RefSeq" id="WP_134297306.1">
    <property type="nucleotide sequence ID" value="NZ_CP038013.1"/>
</dbReference>